<dbReference type="PANTHER" id="PTHR32309:SF13">
    <property type="entry name" value="FERRIC ENTEROBACTIN TRANSPORT PROTEIN FEPE"/>
    <property type="match status" value="1"/>
</dbReference>
<evidence type="ECO:0000256" key="1">
    <source>
        <dbReference type="ARBA" id="ARBA00004651"/>
    </source>
</evidence>
<evidence type="ECO:0000259" key="7">
    <source>
        <dbReference type="Pfam" id="PF02706"/>
    </source>
</evidence>
<evidence type="ECO:0000313" key="9">
    <source>
        <dbReference type="Proteomes" id="UP000293162"/>
    </source>
</evidence>
<keyword evidence="2" id="KW-1003">Cell membrane</keyword>
<keyword evidence="9" id="KW-1185">Reference proteome</keyword>
<comment type="caution">
    <text evidence="8">The sequence shown here is derived from an EMBL/GenBank/DDBJ whole genome shotgun (WGS) entry which is preliminary data.</text>
</comment>
<organism evidence="8 9">
    <name type="scientific">Emticicia agri</name>
    <dbReference type="NCBI Taxonomy" id="2492393"/>
    <lineage>
        <taxon>Bacteria</taxon>
        <taxon>Pseudomonadati</taxon>
        <taxon>Bacteroidota</taxon>
        <taxon>Cytophagia</taxon>
        <taxon>Cytophagales</taxon>
        <taxon>Leadbetterellaceae</taxon>
        <taxon>Emticicia</taxon>
    </lineage>
</organism>
<feature type="transmembrane region" description="Helical" evidence="6">
    <location>
        <begin position="312"/>
        <end position="332"/>
    </location>
</feature>
<comment type="subcellular location">
    <subcellularLocation>
        <location evidence="1">Cell membrane</location>
        <topology evidence="1">Multi-pass membrane protein</topology>
    </subcellularLocation>
</comment>
<dbReference type="InterPro" id="IPR050445">
    <property type="entry name" value="Bact_polysacc_biosynth/exp"/>
</dbReference>
<proteinExistence type="predicted"/>
<dbReference type="Proteomes" id="UP000293162">
    <property type="component" value="Unassembled WGS sequence"/>
</dbReference>
<evidence type="ECO:0000256" key="5">
    <source>
        <dbReference type="ARBA" id="ARBA00023136"/>
    </source>
</evidence>
<dbReference type="PANTHER" id="PTHR32309">
    <property type="entry name" value="TYROSINE-PROTEIN KINASE"/>
    <property type="match status" value="1"/>
</dbReference>
<evidence type="ECO:0000313" key="8">
    <source>
        <dbReference type="EMBL" id="RYU92905.1"/>
    </source>
</evidence>
<feature type="transmembrane region" description="Helical" evidence="6">
    <location>
        <begin position="23"/>
        <end position="42"/>
    </location>
</feature>
<dbReference type="EMBL" id="SEWF01000066">
    <property type="protein sequence ID" value="RYU92905.1"/>
    <property type="molecule type" value="Genomic_DNA"/>
</dbReference>
<feature type="domain" description="Polysaccharide chain length determinant N-terminal" evidence="7">
    <location>
        <begin position="9"/>
        <end position="61"/>
    </location>
</feature>
<evidence type="ECO:0000256" key="3">
    <source>
        <dbReference type="ARBA" id="ARBA00022692"/>
    </source>
</evidence>
<dbReference type="GO" id="GO:0004713">
    <property type="term" value="F:protein tyrosine kinase activity"/>
    <property type="evidence" value="ECO:0007669"/>
    <property type="project" value="TreeGrafter"/>
</dbReference>
<name>A0A4Q5LTS8_9BACT</name>
<dbReference type="Pfam" id="PF02706">
    <property type="entry name" value="Wzz"/>
    <property type="match status" value="1"/>
</dbReference>
<keyword evidence="3 6" id="KW-0812">Transmembrane</keyword>
<sequence length="343" mass="39143">MEELKNDIVDLKAFFRILWKEKFLFLSIIIAVGLITGIYAFTRMEEFTSEGKILPEVQTKEGKLGGLAGLASLAGVDVGGGDGTDAFRPDLYPVILQSTPFFLELFKQNVVTKENKQINFEKFYHEVVEENEEITDKRIKKFPVKEDGFLVLNRLSEERIEDLKDRIKASIDKKSGVISISVTMPDPVVAASLARFSMIYLTNYITHYRTDKDKQNVDFLKEKMDAARGKFYSTQAKKAQYNDQFQLPTIRLQSADIQRERIESEYRMSSVFYDELVKKYEEANINYQQSIPVYQVLTPPSAPTRKSEPRRAIILLIGLAGGTVLALIVILLKKKNYRAVLAL</sequence>
<evidence type="ECO:0000256" key="4">
    <source>
        <dbReference type="ARBA" id="ARBA00022989"/>
    </source>
</evidence>
<evidence type="ECO:0000256" key="6">
    <source>
        <dbReference type="SAM" id="Phobius"/>
    </source>
</evidence>
<dbReference type="OrthoDB" id="1522571at2"/>
<protein>
    <submittedName>
        <fullName evidence="8">Lipopolysaccharide biosynthesis protein</fullName>
    </submittedName>
</protein>
<dbReference type="InterPro" id="IPR003856">
    <property type="entry name" value="LPS_length_determ_N"/>
</dbReference>
<dbReference type="GO" id="GO:0005886">
    <property type="term" value="C:plasma membrane"/>
    <property type="evidence" value="ECO:0007669"/>
    <property type="project" value="UniProtKB-SubCell"/>
</dbReference>
<dbReference type="AlphaFoldDB" id="A0A4Q5LTS8"/>
<keyword evidence="4 6" id="KW-1133">Transmembrane helix</keyword>
<keyword evidence="5 6" id="KW-0472">Membrane</keyword>
<evidence type="ECO:0000256" key="2">
    <source>
        <dbReference type="ARBA" id="ARBA00022475"/>
    </source>
</evidence>
<reference evidence="8 9" key="1">
    <citation type="submission" date="2019-02" db="EMBL/GenBank/DDBJ databases">
        <title>Bacterial novel species Emticicia sp. 17J42-9 isolated from soil.</title>
        <authorList>
            <person name="Jung H.-Y."/>
        </authorList>
    </citation>
    <scope>NUCLEOTIDE SEQUENCE [LARGE SCALE GENOMIC DNA]</scope>
    <source>
        <strain evidence="8 9">17J42-9</strain>
    </source>
</reference>
<gene>
    <name evidence="8" type="ORF">EWM59_24800</name>
</gene>
<dbReference type="RefSeq" id="WP_130023932.1">
    <property type="nucleotide sequence ID" value="NZ_SEWF01000066.1"/>
</dbReference>
<accession>A0A4Q5LTS8</accession>